<dbReference type="InterPro" id="IPR013320">
    <property type="entry name" value="ConA-like_dom_sf"/>
</dbReference>
<keyword evidence="2" id="KW-1185">Reference proteome</keyword>
<accession>A0A653C2G5</accession>
<organism evidence="1 2">
    <name type="scientific">Callosobruchus maculatus</name>
    <name type="common">Southern cowpea weevil</name>
    <name type="synonym">Pulse bruchid</name>
    <dbReference type="NCBI Taxonomy" id="64391"/>
    <lineage>
        <taxon>Eukaryota</taxon>
        <taxon>Metazoa</taxon>
        <taxon>Ecdysozoa</taxon>
        <taxon>Arthropoda</taxon>
        <taxon>Hexapoda</taxon>
        <taxon>Insecta</taxon>
        <taxon>Pterygota</taxon>
        <taxon>Neoptera</taxon>
        <taxon>Endopterygota</taxon>
        <taxon>Coleoptera</taxon>
        <taxon>Polyphaga</taxon>
        <taxon>Cucujiformia</taxon>
        <taxon>Chrysomeloidea</taxon>
        <taxon>Chrysomelidae</taxon>
        <taxon>Bruchinae</taxon>
        <taxon>Bruchini</taxon>
        <taxon>Callosobruchus</taxon>
    </lineage>
</organism>
<dbReference type="Gene3D" id="2.60.120.200">
    <property type="match status" value="2"/>
</dbReference>
<protein>
    <recommendedName>
        <fullName evidence="3">Laminin G domain-containing protein</fullName>
    </recommendedName>
</protein>
<evidence type="ECO:0000313" key="1">
    <source>
        <dbReference type="EMBL" id="VEN42070.1"/>
    </source>
</evidence>
<evidence type="ECO:0000313" key="2">
    <source>
        <dbReference type="Proteomes" id="UP000410492"/>
    </source>
</evidence>
<dbReference type="EMBL" id="CAACVG010006832">
    <property type="protein sequence ID" value="VEN42070.1"/>
    <property type="molecule type" value="Genomic_DNA"/>
</dbReference>
<dbReference type="Proteomes" id="UP000410492">
    <property type="component" value="Unassembled WGS sequence"/>
</dbReference>
<name>A0A653C2G5_CALMS</name>
<reference evidence="1 2" key="1">
    <citation type="submission" date="2019-01" db="EMBL/GenBank/DDBJ databases">
        <authorList>
            <person name="Sayadi A."/>
        </authorList>
    </citation>
    <scope>NUCLEOTIDE SEQUENCE [LARGE SCALE GENOMIC DNA]</scope>
</reference>
<gene>
    <name evidence="1" type="ORF">CALMAC_LOCUS5678</name>
</gene>
<evidence type="ECO:0008006" key="3">
    <source>
        <dbReference type="Google" id="ProtNLM"/>
    </source>
</evidence>
<sequence>MKTQYIDDDGHDGFPAFGFRAGSDVKIAHKQILPDRLSAEFSILVSAKPKSRRGGFLFAVMNTYDTYYSRAIANFTVPKFTGRWIRFAFRVALDNVTLFFNCLETETVAVQRRPVELEFDSASTLYIAQAGPTIEEPYELQSTKHIF</sequence>
<proteinExistence type="predicted"/>
<dbReference type="AlphaFoldDB" id="A0A653C2G5"/>
<dbReference type="OrthoDB" id="10060752at2759"/>
<dbReference type="SUPFAM" id="SSF49899">
    <property type="entry name" value="Concanavalin A-like lectins/glucanases"/>
    <property type="match status" value="1"/>
</dbReference>